<accession>A0AAU9P034</accession>
<feature type="region of interest" description="Disordered" evidence="1">
    <location>
        <begin position="31"/>
        <end position="69"/>
    </location>
</feature>
<proteinExistence type="predicted"/>
<gene>
    <name evidence="2" type="ORF">LVIROSA_LOCUS29509</name>
</gene>
<dbReference type="EMBL" id="CAKMRJ010005523">
    <property type="protein sequence ID" value="CAH1443603.1"/>
    <property type="molecule type" value="Genomic_DNA"/>
</dbReference>
<dbReference type="Proteomes" id="UP001157418">
    <property type="component" value="Unassembled WGS sequence"/>
</dbReference>
<organism evidence="2 3">
    <name type="scientific">Lactuca virosa</name>
    <dbReference type="NCBI Taxonomy" id="75947"/>
    <lineage>
        <taxon>Eukaryota</taxon>
        <taxon>Viridiplantae</taxon>
        <taxon>Streptophyta</taxon>
        <taxon>Embryophyta</taxon>
        <taxon>Tracheophyta</taxon>
        <taxon>Spermatophyta</taxon>
        <taxon>Magnoliopsida</taxon>
        <taxon>eudicotyledons</taxon>
        <taxon>Gunneridae</taxon>
        <taxon>Pentapetalae</taxon>
        <taxon>asterids</taxon>
        <taxon>campanulids</taxon>
        <taxon>Asterales</taxon>
        <taxon>Asteraceae</taxon>
        <taxon>Cichorioideae</taxon>
        <taxon>Cichorieae</taxon>
        <taxon>Lactucinae</taxon>
        <taxon>Lactuca</taxon>
    </lineage>
</organism>
<evidence type="ECO:0000313" key="3">
    <source>
        <dbReference type="Proteomes" id="UP001157418"/>
    </source>
</evidence>
<comment type="caution">
    <text evidence="2">The sequence shown here is derived from an EMBL/GenBank/DDBJ whole genome shotgun (WGS) entry which is preliminary data.</text>
</comment>
<feature type="compositionally biased region" description="Low complexity" evidence="1">
    <location>
        <begin position="48"/>
        <end position="59"/>
    </location>
</feature>
<sequence>MKKKKKKKKNAAALKFSLFLFFSKSRLTPFFSSTRTHKPPSIYRSCVPSPSSQSSASSPSPAPTARPQHLRHHLQLLRHSTSGSTSDDLCNDFYRSCQTAP</sequence>
<evidence type="ECO:0000256" key="1">
    <source>
        <dbReference type="SAM" id="MobiDB-lite"/>
    </source>
</evidence>
<keyword evidence="3" id="KW-1185">Reference proteome</keyword>
<evidence type="ECO:0000313" key="2">
    <source>
        <dbReference type="EMBL" id="CAH1443603.1"/>
    </source>
</evidence>
<name>A0AAU9P034_9ASTR</name>
<dbReference type="AlphaFoldDB" id="A0AAU9P034"/>
<protein>
    <submittedName>
        <fullName evidence="2">Uncharacterized protein</fullName>
    </submittedName>
</protein>
<reference evidence="2 3" key="1">
    <citation type="submission" date="2022-01" db="EMBL/GenBank/DDBJ databases">
        <authorList>
            <person name="Xiong W."/>
            <person name="Schranz E."/>
        </authorList>
    </citation>
    <scope>NUCLEOTIDE SEQUENCE [LARGE SCALE GENOMIC DNA]</scope>
</reference>